<dbReference type="InParanoid" id="A0A7R8YSL3"/>
<evidence type="ECO:0000256" key="3">
    <source>
        <dbReference type="SAM" id="MobiDB-lite"/>
    </source>
</evidence>
<dbReference type="OrthoDB" id="8195312at2759"/>
<keyword evidence="1 2" id="KW-0193">Cuticle</keyword>
<organism evidence="4 5">
    <name type="scientific">Hermetia illucens</name>
    <name type="common">Black soldier fly</name>
    <dbReference type="NCBI Taxonomy" id="343691"/>
    <lineage>
        <taxon>Eukaryota</taxon>
        <taxon>Metazoa</taxon>
        <taxon>Ecdysozoa</taxon>
        <taxon>Arthropoda</taxon>
        <taxon>Hexapoda</taxon>
        <taxon>Insecta</taxon>
        <taxon>Pterygota</taxon>
        <taxon>Neoptera</taxon>
        <taxon>Endopterygota</taxon>
        <taxon>Diptera</taxon>
        <taxon>Brachycera</taxon>
        <taxon>Stratiomyomorpha</taxon>
        <taxon>Stratiomyidae</taxon>
        <taxon>Hermetiinae</taxon>
        <taxon>Hermetia</taxon>
    </lineage>
</organism>
<dbReference type="InterPro" id="IPR000618">
    <property type="entry name" value="Insect_cuticle"/>
</dbReference>
<feature type="compositionally biased region" description="Polar residues" evidence="3">
    <location>
        <begin position="175"/>
        <end position="184"/>
    </location>
</feature>
<evidence type="ECO:0000313" key="5">
    <source>
        <dbReference type="Proteomes" id="UP000594454"/>
    </source>
</evidence>
<dbReference type="GO" id="GO:0031012">
    <property type="term" value="C:extracellular matrix"/>
    <property type="evidence" value="ECO:0007669"/>
    <property type="project" value="TreeGrafter"/>
</dbReference>
<dbReference type="InterPro" id="IPR031311">
    <property type="entry name" value="CHIT_BIND_RR_consensus"/>
</dbReference>
<name>A0A7R8YSL3_HERIL</name>
<reference evidence="4 5" key="1">
    <citation type="submission" date="2020-11" db="EMBL/GenBank/DDBJ databases">
        <authorList>
            <person name="Wallbank WR R."/>
            <person name="Pardo Diaz C."/>
            <person name="Kozak K."/>
            <person name="Martin S."/>
            <person name="Jiggins C."/>
            <person name="Moest M."/>
            <person name="Warren A I."/>
            <person name="Generalovic N T."/>
            <person name="Byers J.R.P. K."/>
            <person name="Montejo-Kovacevich G."/>
            <person name="Yen C E."/>
        </authorList>
    </citation>
    <scope>NUCLEOTIDE SEQUENCE [LARGE SCALE GENOMIC DNA]</scope>
</reference>
<dbReference type="Proteomes" id="UP000594454">
    <property type="component" value="Chromosome 2"/>
</dbReference>
<dbReference type="GO" id="GO:0042302">
    <property type="term" value="F:structural constituent of cuticle"/>
    <property type="evidence" value="ECO:0007669"/>
    <property type="project" value="UniProtKB-UniRule"/>
</dbReference>
<dbReference type="AlphaFoldDB" id="A0A7R8YSL3"/>
<dbReference type="PROSITE" id="PS51155">
    <property type="entry name" value="CHIT_BIND_RR_2"/>
    <property type="match status" value="1"/>
</dbReference>
<proteinExistence type="predicted"/>
<dbReference type="InterPro" id="IPR051217">
    <property type="entry name" value="Insect_Cuticle_Struc_Prot"/>
</dbReference>
<evidence type="ECO:0000256" key="1">
    <source>
        <dbReference type="ARBA" id="ARBA00022460"/>
    </source>
</evidence>
<accession>A0A7R8YSL3</accession>
<feature type="region of interest" description="Disordered" evidence="3">
    <location>
        <begin position="147"/>
        <end position="212"/>
    </location>
</feature>
<dbReference type="PROSITE" id="PS00233">
    <property type="entry name" value="CHIT_BIND_RR_1"/>
    <property type="match status" value="1"/>
</dbReference>
<dbReference type="EMBL" id="LR899010">
    <property type="protein sequence ID" value="CAD7080729.1"/>
    <property type="molecule type" value="Genomic_DNA"/>
</dbReference>
<evidence type="ECO:0000313" key="4">
    <source>
        <dbReference type="EMBL" id="CAD7080729.1"/>
    </source>
</evidence>
<evidence type="ECO:0000256" key="2">
    <source>
        <dbReference type="PROSITE-ProRule" id="PRU00497"/>
    </source>
</evidence>
<dbReference type="PANTHER" id="PTHR12236:SF86">
    <property type="entry name" value="CCP84AC-RELATED"/>
    <property type="match status" value="1"/>
</dbReference>
<dbReference type="PANTHER" id="PTHR12236">
    <property type="entry name" value="STRUCTURAL CONTITUENT OF CUTICLE"/>
    <property type="match status" value="1"/>
</dbReference>
<dbReference type="GO" id="GO:0005615">
    <property type="term" value="C:extracellular space"/>
    <property type="evidence" value="ECO:0007669"/>
    <property type="project" value="TreeGrafter"/>
</dbReference>
<protein>
    <submittedName>
        <fullName evidence="4">Uncharacterized protein</fullName>
    </submittedName>
</protein>
<keyword evidence="5" id="KW-1185">Reference proteome</keyword>
<gene>
    <name evidence="4" type="ORF">HERILL_LOCUS3870</name>
</gene>
<dbReference type="PRINTS" id="PR00947">
    <property type="entry name" value="CUTICLE"/>
</dbReference>
<dbReference type="Pfam" id="PF00379">
    <property type="entry name" value="Chitin_bind_4"/>
    <property type="match status" value="1"/>
</dbReference>
<sequence length="212" mass="24152">MKQLLFSFYILYIPYVSCKTFPFGFSYTRFSGPVSGPEKQIIVYDAHQHGYPHVDYIAKPDYQFSYGIDDPKTKVQQSRKEIRNGDLVQGEYSLVEPDGTLRIVKYIADDINGFQAEVVTNNPLRTYEHHNVPEVIPVHEEVPAYVEPPPVQKLPPNLRKAPNNEQVSTHEEKGNASTYSNEGSSEGEDHGKNRALNYEDQSQSVEFDDSSY</sequence>